<sequence>MVLNFDYQIIKDAKLKVQMPDLSKYPPNHRQPPCSLSLSLSHLPLAAHLRTLALSSLPFAGPITAHLLRPETFVHHTTPPPPSTLFLLSAGFGRTVRAAG</sequence>
<comment type="caution">
    <text evidence="1">The sequence shown here is derived from an EMBL/GenBank/DDBJ whole genome shotgun (WGS) entry which is preliminary data.</text>
</comment>
<gene>
    <name evidence="1" type="ORF">LVIROSA_LOCUS19442</name>
</gene>
<name>A0AAU9N235_9ASTR</name>
<dbReference type="AlphaFoldDB" id="A0AAU9N235"/>
<keyword evidence="2" id="KW-1185">Reference proteome</keyword>
<reference evidence="1 2" key="1">
    <citation type="submission" date="2022-01" db="EMBL/GenBank/DDBJ databases">
        <authorList>
            <person name="Xiong W."/>
            <person name="Schranz E."/>
        </authorList>
    </citation>
    <scope>NUCLEOTIDE SEQUENCE [LARGE SCALE GENOMIC DNA]</scope>
</reference>
<protein>
    <submittedName>
        <fullName evidence="1">Uncharacterized protein</fullName>
    </submittedName>
</protein>
<evidence type="ECO:0000313" key="2">
    <source>
        <dbReference type="Proteomes" id="UP001157418"/>
    </source>
</evidence>
<accession>A0AAU9N235</accession>
<organism evidence="1 2">
    <name type="scientific">Lactuca virosa</name>
    <dbReference type="NCBI Taxonomy" id="75947"/>
    <lineage>
        <taxon>Eukaryota</taxon>
        <taxon>Viridiplantae</taxon>
        <taxon>Streptophyta</taxon>
        <taxon>Embryophyta</taxon>
        <taxon>Tracheophyta</taxon>
        <taxon>Spermatophyta</taxon>
        <taxon>Magnoliopsida</taxon>
        <taxon>eudicotyledons</taxon>
        <taxon>Gunneridae</taxon>
        <taxon>Pentapetalae</taxon>
        <taxon>asterids</taxon>
        <taxon>campanulids</taxon>
        <taxon>Asterales</taxon>
        <taxon>Asteraceae</taxon>
        <taxon>Cichorioideae</taxon>
        <taxon>Cichorieae</taxon>
        <taxon>Lactucinae</taxon>
        <taxon>Lactuca</taxon>
    </lineage>
</organism>
<dbReference type="Proteomes" id="UP001157418">
    <property type="component" value="Unassembled WGS sequence"/>
</dbReference>
<dbReference type="EMBL" id="CAKMRJ010003334">
    <property type="protein sequence ID" value="CAH1432817.1"/>
    <property type="molecule type" value="Genomic_DNA"/>
</dbReference>
<evidence type="ECO:0000313" key="1">
    <source>
        <dbReference type="EMBL" id="CAH1432817.1"/>
    </source>
</evidence>
<proteinExistence type="predicted"/>